<dbReference type="Gene3D" id="1.10.437.10">
    <property type="entry name" value="Blc2-like"/>
    <property type="match status" value="1"/>
</dbReference>
<dbReference type="PANTHER" id="PTHR11256">
    <property type="entry name" value="BCL-2 RELATED"/>
    <property type="match status" value="1"/>
</dbReference>
<evidence type="ECO:0000313" key="9">
    <source>
        <dbReference type="RefSeq" id="XP_014672178.1"/>
    </source>
</evidence>
<dbReference type="InterPro" id="IPR046371">
    <property type="entry name" value="Bcl-2_BH1-3"/>
</dbReference>
<comment type="similarity">
    <text evidence="2">Belongs to the Bcl-2 family.</text>
</comment>
<evidence type="ECO:0000256" key="5">
    <source>
        <dbReference type="ARBA" id="ARBA00022989"/>
    </source>
</evidence>
<dbReference type="GeneID" id="106812739"/>
<evidence type="ECO:0000256" key="4">
    <source>
        <dbReference type="ARBA" id="ARBA00022703"/>
    </source>
</evidence>
<keyword evidence="5" id="KW-1133">Transmembrane helix</keyword>
<dbReference type="InterPro" id="IPR036834">
    <property type="entry name" value="Bcl-2-like_sf"/>
</dbReference>
<dbReference type="PROSITE" id="PS01258">
    <property type="entry name" value="BH2"/>
    <property type="match status" value="1"/>
</dbReference>
<evidence type="ECO:0000313" key="8">
    <source>
        <dbReference type="Proteomes" id="UP000695022"/>
    </source>
</evidence>
<dbReference type="PROSITE" id="PS50062">
    <property type="entry name" value="BCL2_FAMILY"/>
    <property type="match status" value="1"/>
</dbReference>
<dbReference type="CDD" id="cd06845">
    <property type="entry name" value="Bcl-2_like"/>
    <property type="match status" value="1"/>
</dbReference>
<protein>
    <submittedName>
        <fullName evidence="9">Induced myeloid leukemia cell differentiation protein Mcl-1 homolog</fullName>
    </submittedName>
</protein>
<comment type="subcellular location">
    <subcellularLocation>
        <location evidence="1">Endomembrane system</location>
    </subcellularLocation>
</comment>
<evidence type="ECO:0000256" key="2">
    <source>
        <dbReference type="ARBA" id="ARBA00009458"/>
    </source>
</evidence>
<dbReference type="InterPro" id="IPR026298">
    <property type="entry name" value="Bcl-2_fam"/>
</dbReference>
<dbReference type="PRINTS" id="PR01862">
    <property type="entry name" value="BCL2FAMILY"/>
</dbReference>
<dbReference type="InterPro" id="IPR020726">
    <property type="entry name" value="Bcl2_BH2_motif_CS"/>
</dbReference>
<dbReference type="PANTHER" id="PTHR11256:SF47">
    <property type="entry name" value="BCL-2-LIKE PROTEIN 10"/>
    <property type="match status" value="1"/>
</dbReference>
<dbReference type="Proteomes" id="UP000695022">
    <property type="component" value="Unplaced"/>
</dbReference>
<organism evidence="8 9">
    <name type="scientific">Priapulus caudatus</name>
    <name type="common">Priapulid worm</name>
    <dbReference type="NCBI Taxonomy" id="37621"/>
    <lineage>
        <taxon>Eukaryota</taxon>
        <taxon>Metazoa</taxon>
        <taxon>Ecdysozoa</taxon>
        <taxon>Scalidophora</taxon>
        <taxon>Priapulida</taxon>
        <taxon>Priapulimorpha</taxon>
        <taxon>Priapulimorphida</taxon>
        <taxon>Priapulidae</taxon>
        <taxon>Priapulus</taxon>
    </lineage>
</organism>
<evidence type="ECO:0000259" key="7">
    <source>
        <dbReference type="SMART" id="SM00337"/>
    </source>
</evidence>
<reference evidence="9" key="1">
    <citation type="submission" date="2025-08" db="UniProtKB">
        <authorList>
            <consortium name="RefSeq"/>
        </authorList>
    </citation>
    <scope>IDENTIFICATION</scope>
</reference>
<evidence type="ECO:0000256" key="1">
    <source>
        <dbReference type="ARBA" id="ARBA00004308"/>
    </source>
</evidence>
<evidence type="ECO:0000256" key="3">
    <source>
        <dbReference type="ARBA" id="ARBA00022692"/>
    </source>
</evidence>
<keyword evidence="6" id="KW-0472">Membrane</keyword>
<dbReference type="SMART" id="SM00337">
    <property type="entry name" value="BCL"/>
    <property type="match status" value="1"/>
</dbReference>
<keyword evidence="3" id="KW-0812">Transmembrane</keyword>
<dbReference type="Pfam" id="PF00452">
    <property type="entry name" value="Bcl-2"/>
    <property type="match status" value="1"/>
</dbReference>
<keyword evidence="4" id="KW-0053">Apoptosis</keyword>
<evidence type="ECO:0000256" key="6">
    <source>
        <dbReference type="ARBA" id="ARBA00023136"/>
    </source>
</evidence>
<name>A0ABM1EJ07_PRICU</name>
<accession>A0ABM1EJ07</accession>
<keyword evidence="8" id="KW-1185">Reference proteome</keyword>
<dbReference type="RefSeq" id="XP_014672178.1">
    <property type="nucleotide sequence ID" value="XM_014816692.1"/>
</dbReference>
<dbReference type="InterPro" id="IPR002475">
    <property type="entry name" value="Bcl2-like"/>
</dbReference>
<proteinExistence type="inferred from homology"/>
<feature type="domain" description="Bcl-2 Bcl-2 homology region 1-3" evidence="7">
    <location>
        <begin position="35"/>
        <end position="133"/>
    </location>
</feature>
<sequence>MNHDCLDYEIALHIISCYSGECDTLPRPCKAALTMHKVCDTILSEHEMLYSQLVMRALSDNKRDSSDVIVQVAREVFKDGTINWGRVAALYAFAGKMARYCKANGIETDTLVDSLAAYTSTDLKDWICENGGWNGFVEKFSDTKVEDTLWKGIMWTLSSLSTLDSILSYTK</sequence>
<gene>
    <name evidence="9" type="primary">LOC106812739</name>
</gene>
<dbReference type="SUPFAM" id="SSF56854">
    <property type="entry name" value="Bcl-2 inhibitors of programmed cell death"/>
    <property type="match status" value="1"/>
</dbReference>